<reference evidence="8 9" key="2">
    <citation type="submission" date="2016-05" db="EMBL/GenBank/DDBJ databases">
        <title>Lineage-specific infection strategies underlie the spectrum of fungal disease in amphibians.</title>
        <authorList>
            <person name="Cuomo C.A."/>
            <person name="Farrer R.A."/>
            <person name="James T."/>
            <person name="Longcore J."/>
            <person name="Birren B."/>
        </authorList>
    </citation>
    <scope>NUCLEOTIDE SEQUENCE [LARGE SCALE GENOMIC DNA]</scope>
    <source>
        <strain evidence="8 9">JEL423</strain>
    </source>
</reference>
<dbReference type="CDD" id="cd00167">
    <property type="entry name" value="SANT"/>
    <property type="match status" value="1"/>
</dbReference>
<feature type="domain" description="SANT" evidence="6">
    <location>
        <begin position="48"/>
        <end position="100"/>
    </location>
</feature>
<dbReference type="PROSITE" id="PS50934">
    <property type="entry name" value="SWIRM"/>
    <property type="match status" value="1"/>
</dbReference>
<dbReference type="InterPro" id="IPR017930">
    <property type="entry name" value="Myb_dom"/>
</dbReference>
<dbReference type="Pfam" id="PF04433">
    <property type="entry name" value="SWIRM"/>
    <property type="match status" value="1"/>
</dbReference>
<accession>A0A177WRE9</accession>
<dbReference type="EMBL" id="DS022308">
    <property type="protein sequence ID" value="OAJ42663.1"/>
    <property type="molecule type" value="Genomic_DNA"/>
</dbReference>
<dbReference type="STRING" id="403673.A0A177WRE9"/>
<reference evidence="8 9" key="1">
    <citation type="submission" date="2006-10" db="EMBL/GenBank/DDBJ databases">
        <title>The Genome Sequence of Batrachochytrium dendrobatidis JEL423.</title>
        <authorList>
            <consortium name="The Broad Institute Genome Sequencing Platform"/>
            <person name="Birren B."/>
            <person name="Lander E."/>
            <person name="Galagan J."/>
            <person name="Cuomo C."/>
            <person name="Devon K."/>
            <person name="Jaffe D."/>
            <person name="Butler J."/>
            <person name="Alvarez P."/>
            <person name="Gnerre S."/>
            <person name="Grabherr M."/>
            <person name="Kleber M."/>
            <person name="Mauceli E."/>
            <person name="Brockman W."/>
            <person name="Young S."/>
            <person name="LaButti K."/>
            <person name="Sykes S."/>
            <person name="DeCaprio D."/>
            <person name="Crawford M."/>
            <person name="Koehrsen M."/>
            <person name="Engels R."/>
            <person name="Montgomery P."/>
            <person name="Pearson M."/>
            <person name="Howarth C."/>
            <person name="Larson L."/>
            <person name="White J."/>
            <person name="O'Leary S."/>
            <person name="Kodira C."/>
            <person name="Zeng Q."/>
            <person name="Yandava C."/>
            <person name="Alvarado L."/>
            <person name="Longcore J."/>
            <person name="James T."/>
        </authorList>
    </citation>
    <scope>NUCLEOTIDE SEQUENCE [LARGE SCALE GENOMIC DNA]</scope>
    <source>
        <strain evidence="8 9">JEL423</strain>
    </source>
</reference>
<dbReference type="SUPFAM" id="SSF46689">
    <property type="entry name" value="Homeodomain-like"/>
    <property type="match status" value="2"/>
</dbReference>
<keyword evidence="2" id="KW-0804">Transcription</keyword>
<dbReference type="InterPro" id="IPR055141">
    <property type="entry name" value="TADA2A_B-like_dom"/>
</dbReference>
<dbReference type="AlphaFoldDB" id="A0A177WRE9"/>
<dbReference type="SMART" id="SM00717">
    <property type="entry name" value="SANT"/>
    <property type="match status" value="1"/>
</dbReference>
<evidence type="ECO:0000256" key="2">
    <source>
        <dbReference type="PIRNR" id="PIRNR025024"/>
    </source>
</evidence>
<feature type="domain" description="HTH myb-type" evidence="7">
    <location>
        <begin position="52"/>
        <end position="100"/>
    </location>
</feature>
<dbReference type="InterPro" id="IPR001005">
    <property type="entry name" value="SANT/Myb"/>
</dbReference>
<dbReference type="PANTHER" id="PTHR12374:SF20">
    <property type="entry name" value="TRANSCRIPTIONAL ADAPTER 2-ALPHA"/>
    <property type="match status" value="1"/>
</dbReference>
<dbReference type="PROSITE" id="PS51293">
    <property type="entry name" value="SANT"/>
    <property type="match status" value="1"/>
</dbReference>
<feature type="compositionally biased region" description="Polar residues" evidence="3">
    <location>
        <begin position="292"/>
        <end position="312"/>
    </location>
</feature>
<evidence type="ECO:0000256" key="1">
    <source>
        <dbReference type="ARBA" id="ARBA00023242"/>
    </source>
</evidence>
<dbReference type="Pfam" id="PF22941">
    <property type="entry name" value="TADA2A-like_3rd"/>
    <property type="match status" value="1"/>
</dbReference>
<feature type="compositionally biased region" description="Low complexity" evidence="3">
    <location>
        <begin position="313"/>
        <end position="344"/>
    </location>
</feature>
<dbReference type="GO" id="GO:0003713">
    <property type="term" value="F:transcription coactivator activity"/>
    <property type="evidence" value="ECO:0007669"/>
    <property type="project" value="InterPro"/>
</dbReference>
<dbReference type="PROSITE" id="PS51294">
    <property type="entry name" value="HTH_MYB"/>
    <property type="match status" value="1"/>
</dbReference>
<protein>
    <recommendedName>
        <fullName evidence="2">Transcriptional adapter 2</fullName>
    </recommendedName>
</protein>
<name>A0A177WRE9_BATDL</name>
<dbReference type="PROSITE" id="PS50090">
    <property type="entry name" value="MYB_LIKE"/>
    <property type="match status" value="1"/>
</dbReference>
<dbReference type="FunFam" id="1.10.10.10:FF:000087">
    <property type="entry name" value="Transcriptional adapter 2"/>
    <property type="match status" value="1"/>
</dbReference>
<evidence type="ECO:0000313" key="8">
    <source>
        <dbReference type="EMBL" id="OAJ42663.1"/>
    </source>
</evidence>
<dbReference type="GO" id="GO:0006338">
    <property type="term" value="P:chromatin remodeling"/>
    <property type="evidence" value="ECO:0007669"/>
    <property type="project" value="TreeGrafter"/>
</dbReference>
<dbReference type="PIRSF" id="PIRSF025024">
    <property type="entry name" value="Transcriptional_adaptor_2"/>
    <property type="match status" value="1"/>
</dbReference>
<evidence type="ECO:0000259" key="5">
    <source>
        <dbReference type="PROSITE" id="PS50934"/>
    </source>
</evidence>
<dbReference type="GO" id="GO:0070461">
    <property type="term" value="C:SAGA-type complex"/>
    <property type="evidence" value="ECO:0007669"/>
    <property type="project" value="TreeGrafter"/>
</dbReference>
<dbReference type="Proteomes" id="UP000077115">
    <property type="component" value="Unassembled WGS sequence"/>
</dbReference>
<gene>
    <name evidence="8" type="ORF">BDEG_26089</name>
</gene>
<dbReference type="InterPro" id="IPR009057">
    <property type="entry name" value="Homeodomain-like_sf"/>
</dbReference>
<evidence type="ECO:0000259" key="4">
    <source>
        <dbReference type="PROSITE" id="PS50090"/>
    </source>
</evidence>
<dbReference type="PANTHER" id="PTHR12374">
    <property type="entry name" value="TRANSCRIPTIONAL ADAPTOR 2 ADA2 -RELATED"/>
    <property type="match status" value="1"/>
</dbReference>
<evidence type="ECO:0000256" key="3">
    <source>
        <dbReference type="SAM" id="MobiDB-lite"/>
    </source>
</evidence>
<dbReference type="Gene3D" id="1.10.10.60">
    <property type="entry name" value="Homeodomain-like"/>
    <property type="match status" value="1"/>
</dbReference>
<dbReference type="GO" id="GO:0005634">
    <property type="term" value="C:nucleus"/>
    <property type="evidence" value="ECO:0007669"/>
    <property type="project" value="UniProtKB-SubCell"/>
</dbReference>
<proteinExistence type="predicted"/>
<comment type="subcellular location">
    <subcellularLocation>
        <location evidence="2">Nucleus</location>
    </subcellularLocation>
</comment>
<dbReference type="VEuPathDB" id="FungiDB:BDEG_26089"/>
<organism evidence="8 9">
    <name type="scientific">Batrachochytrium dendrobatidis (strain JEL423)</name>
    <dbReference type="NCBI Taxonomy" id="403673"/>
    <lineage>
        <taxon>Eukaryota</taxon>
        <taxon>Fungi</taxon>
        <taxon>Fungi incertae sedis</taxon>
        <taxon>Chytridiomycota</taxon>
        <taxon>Chytridiomycota incertae sedis</taxon>
        <taxon>Chytridiomycetes</taxon>
        <taxon>Rhizophydiales</taxon>
        <taxon>Rhizophydiales incertae sedis</taxon>
        <taxon>Batrachochytrium</taxon>
    </lineage>
</organism>
<evidence type="ECO:0000259" key="7">
    <source>
        <dbReference type="PROSITE" id="PS51294"/>
    </source>
</evidence>
<dbReference type="InterPro" id="IPR007526">
    <property type="entry name" value="SWIRM"/>
</dbReference>
<dbReference type="GO" id="GO:0006357">
    <property type="term" value="P:regulation of transcription by RNA polymerase II"/>
    <property type="evidence" value="ECO:0007669"/>
    <property type="project" value="InterPro"/>
</dbReference>
<dbReference type="InterPro" id="IPR016827">
    <property type="entry name" value="Ada2/TADA2"/>
</dbReference>
<feature type="domain" description="Myb-like" evidence="4">
    <location>
        <begin position="50"/>
        <end position="96"/>
    </location>
</feature>
<feature type="region of interest" description="Disordered" evidence="3">
    <location>
        <begin position="292"/>
        <end position="353"/>
    </location>
</feature>
<keyword evidence="2" id="KW-0805">Transcription regulation</keyword>
<dbReference type="GO" id="GO:0003682">
    <property type="term" value="F:chromatin binding"/>
    <property type="evidence" value="ECO:0007669"/>
    <property type="project" value="TreeGrafter"/>
</dbReference>
<sequence>MTVTVKKRKFQQNEDANDVQKCFSCGTELKDHKSDHDYRVLEMLDFPIFESSWGADEELLLVEGLELHGVGNWEQISDHIGTKNKIECADHYDRVYVQSDVFPSPNPNLKSDFSTLQRARPAGYTKAQLPPPSRPLSSAPANHEIAGFMPGRREFEHEFDNDAEQQVKDLEFTEDDTPEEIGIIQSQEKRRPKEEKELYHKMRVFAKLMTESDFQVFMDGLLAELRLRMRIAHLQEYRRMGITTHRDAAEFEKERAIRTTNKAAGLTGFTIERSASRRHKLDEIFSLSLTSTSPNAHTNSGTHSSQPFFRNLNSAAGNSGSSSTIPTTPSYSTRTPSTSLTPAPLGGRKPANPLDVTNTDGVELLTEKECQLCSSLRLFPRAYLAIKDIIIKENLAHGFIKRRHVRSLVKIDVNKTSKIFDFFLEMGWITNVS</sequence>
<dbReference type="OrthoDB" id="270417at2759"/>
<feature type="domain" description="SWIRM" evidence="5">
    <location>
        <begin position="345"/>
        <end position="433"/>
    </location>
</feature>
<dbReference type="Pfam" id="PF00249">
    <property type="entry name" value="Myb_DNA-binding"/>
    <property type="match status" value="1"/>
</dbReference>
<evidence type="ECO:0000259" key="6">
    <source>
        <dbReference type="PROSITE" id="PS51293"/>
    </source>
</evidence>
<evidence type="ECO:0000313" key="9">
    <source>
        <dbReference type="Proteomes" id="UP000077115"/>
    </source>
</evidence>
<dbReference type="InterPro" id="IPR036388">
    <property type="entry name" value="WH-like_DNA-bd_sf"/>
</dbReference>
<keyword evidence="1 2" id="KW-0539">Nucleus</keyword>
<dbReference type="InterPro" id="IPR017884">
    <property type="entry name" value="SANT_dom"/>
</dbReference>
<dbReference type="Gene3D" id="1.10.10.10">
    <property type="entry name" value="Winged helix-like DNA-binding domain superfamily/Winged helix DNA-binding domain"/>
    <property type="match status" value="1"/>
</dbReference>